<evidence type="ECO:0000256" key="2">
    <source>
        <dbReference type="SAM" id="Phobius"/>
    </source>
</evidence>
<organism evidence="4 5">
    <name type="scientific">Microbaculum marinisediminis</name>
    <dbReference type="NCBI Taxonomy" id="2931392"/>
    <lineage>
        <taxon>Bacteria</taxon>
        <taxon>Pseudomonadati</taxon>
        <taxon>Pseudomonadota</taxon>
        <taxon>Alphaproteobacteria</taxon>
        <taxon>Hyphomicrobiales</taxon>
        <taxon>Tepidamorphaceae</taxon>
        <taxon>Microbaculum</taxon>
    </lineage>
</organism>
<comment type="caution">
    <text evidence="4">The sequence shown here is derived from an EMBL/GenBank/DDBJ whole genome shotgun (WGS) entry which is preliminary data.</text>
</comment>
<feature type="region of interest" description="Disordered" evidence="1">
    <location>
        <begin position="122"/>
        <end position="146"/>
    </location>
</feature>
<dbReference type="InterPro" id="IPR045531">
    <property type="entry name" value="DUF6468"/>
</dbReference>
<evidence type="ECO:0000259" key="3">
    <source>
        <dbReference type="Pfam" id="PF20072"/>
    </source>
</evidence>
<evidence type="ECO:0000313" key="5">
    <source>
        <dbReference type="Proteomes" id="UP001320898"/>
    </source>
</evidence>
<accession>A0AAW5R2R2</accession>
<dbReference type="RefSeq" id="WP_261616403.1">
    <property type="nucleotide sequence ID" value="NZ_JALIDZ010000005.1"/>
</dbReference>
<dbReference type="AlphaFoldDB" id="A0AAW5R2R2"/>
<feature type="compositionally biased region" description="Low complexity" evidence="1">
    <location>
        <begin position="122"/>
        <end position="135"/>
    </location>
</feature>
<dbReference type="EMBL" id="JALIDZ010000005">
    <property type="protein sequence ID" value="MCT8972830.1"/>
    <property type="molecule type" value="Genomic_DNA"/>
</dbReference>
<keyword evidence="2" id="KW-0472">Membrane</keyword>
<feature type="transmembrane region" description="Helical" evidence="2">
    <location>
        <begin position="6"/>
        <end position="27"/>
    </location>
</feature>
<reference evidence="4 5" key="1">
    <citation type="submission" date="2022-04" db="EMBL/GenBank/DDBJ databases">
        <authorList>
            <person name="Ye Y.-Q."/>
            <person name="Du Z.-J."/>
        </authorList>
    </citation>
    <scope>NUCLEOTIDE SEQUENCE [LARGE SCALE GENOMIC DNA]</scope>
    <source>
        <strain evidence="4 5">A6E488</strain>
    </source>
</reference>
<name>A0AAW5R2R2_9HYPH</name>
<feature type="domain" description="DUF6468" evidence="3">
    <location>
        <begin position="35"/>
        <end position="110"/>
    </location>
</feature>
<keyword evidence="2" id="KW-1133">Transmembrane helix</keyword>
<proteinExistence type="predicted"/>
<dbReference type="Pfam" id="PF20072">
    <property type="entry name" value="DUF6468"/>
    <property type="match status" value="1"/>
</dbReference>
<evidence type="ECO:0000313" key="4">
    <source>
        <dbReference type="EMBL" id="MCT8972830.1"/>
    </source>
</evidence>
<keyword evidence="5" id="KW-1185">Reference proteome</keyword>
<dbReference type="Proteomes" id="UP001320898">
    <property type="component" value="Unassembled WGS sequence"/>
</dbReference>
<protein>
    <submittedName>
        <fullName evidence="4">DUF6468 domain-containing protein</fullName>
    </submittedName>
</protein>
<sequence length="146" mass="15589">MSGSSLGLLIESLVAVLLLVTIGYCVVLNRRLKRLRADESSLRETIAELVRATSIAEQAIEGLKGTVVECDRDLTNKLRQADRFSRSIEKQVELGGKVLSRLSRITELARGHGLVEPARTPATARATAREGAPAGQTVAKAAGRAA</sequence>
<keyword evidence="2" id="KW-0812">Transmembrane</keyword>
<evidence type="ECO:0000256" key="1">
    <source>
        <dbReference type="SAM" id="MobiDB-lite"/>
    </source>
</evidence>
<gene>
    <name evidence="4" type="ORF">MUB46_13265</name>
</gene>